<dbReference type="Pfam" id="PF02604">
    <property type="entry name" value="PhdYeFM_antitox"/>
    <property type="match status" value="1"/>
</dbReference>
<dbReference type="InterPro" id="IPR036165">
    <property type="entry name" value="YefM-like_sf"/>
</dbReference>
<comment type="caution">
    <text evidence="3">The sequence shown here is derived from an EMBL/GenBank/DDBJ whole genome shotgun (WGS) entry which is preliminary data.</text>
</comment>
<dbReference type="SUPFAM" id="SSF143120">
    <property type="entry name" value="YefM-like"/>
    <property type="match status" value="1"/>
</dbReference>
<name>A0AAW6U5J8_9BACT</name>
<dbReference type="NCBIfam" id="TIGR01552">
    <property type="entry name" value="phd_fam"/>
    <property type="match status" value="1"/>
</dbReference>
<evidence type="ECO:0000313" key="3">
    <source>
        <dbReference type="EMBL" id="MDI6450448.1"/>
    </source>
</evidence>
<reference evidence="3" key="1">
    <citation type="submission" date="2023-05" db="EMBL/GenBank/DDBJ databases">
        <title>Anaerotaeda fermentans gen. nov., sp. nov., a novel anaerobic planctomycete of the new family within the order Sedimentisphaerales isolated from Taman Peninsula, Russia.</title>
        <authorList>
            <person name="Khomyakova M.A."/>
            <person name="Merkel A.Y."/>
            <person name="Slobodkin A.I."/>
        </authorList>
    </citation>
    <scope>NUCLEOTIDE SEQUENCE</scope>
    <source>
        <strain evidence="3">M17dextr</strain>
    </source>
</reference>
<keyword evidence="4" id="KW-1185">Reference proteome</keyword>
<gene>
    <name evidence="3" type="ORF">QJ522_15410</name>
</gene>
<dbReference type="AlphaFoldDB" id="A0AAW6U5J8"/>
<dbReference type="RefSeq" id="WP_349245859.1">
    <property type="nucleotide sequence ID" value="NZ_JASCXX010000020.1"/>
</dbReference>
<protein>
    <recommendedName>
        <fullName evidence="2">Antitoxin</fullName>
    </recommendedName>
</protein>
<dbReference type="Proteomes" id="UP001431776">
    <property type="component" value="Unassembled WGS sequence"/>
</dbReference>
<evidence type="ECO:0000313" key="4">
    <source>
        <dbReference type="Proteomes" id="UP001431776"/>
    </source>
</evidence>
<dbReference type="EMBL" id="JASCXX010000020">
    <property type="protein sequence ID" value="MDI6450448.1"/>
    <property type="molecule type" value="Genomic_DNA"/>
</dbReference>
<dbReference type="Gene3D" id="3.40.1620.10">
    <property type="entry name" value="YefM-like domain"/>
    <property type="match status" value="1"/>
</dbReference>
<proteinExistence type="inferred from homology"/>
<dbReference type="InterPro" id="IPR051405">
    <property type="entry name" value="phD/YefM_antitoxin"/>
</dbReference>
<sequence>MGKIPQIVPITDLRQDATSIVERASTTAEPIVITQRGRPAAVMVGIETYERSQHELELLRLLARGEKEIAAGRGFELDAVMAEAEALLQEAPR</sequence>
<evidence type="ECO:0000256" key="2">
    <source>
        <dbReference type="RuleBase" id="RU362080"/>
    </source>
</evidence>
<accession>A0AAW6U5J8</accession>
<dbReference type="InterPro" id="IPR006442">
    <property type="entry name" value="Antitoxin_Phd/YefM"/>
</dbReference>
<comment type="similarity">
    <text evidence="1 2">Belongs to the phD/YefM antitoxin family.</text>
</comment>
<dbReference type="PANTHER" id="PTHR33713">
    <property type="entry name" value="ANTITOXIN YAFN-RELATED"/>
    <property type="match status" value="1"/>
</dbReference>
<evidence type="ECO:0000256" key="1">
    <source>
        <dbReference type="ARBA" id="ARBA00009981"/>
    </source>
</evidence>
<organism evidence="3 4">
    <name type="scientific">Anaerobaca lacustris</name>
    <dbReference type="NCBI Taxonomy" id="3044600"/>
    <lineage>
        <taxon>Bacteria</taxon>
        <taxon>Pseudomonadati</taxon>
        <taxon>Planctomycetota</taxon>
        <taxon>Phycisphaerae</taxon>
        <taxon>Sedimentisphaerales</taxon>
        <taxon>Anaerobacaceae</taxon>
        <taxon>Anaerobaca</taxon>
    </lineage>
</organism>
<dbReference type="PANTHER" id="PTHR33713:SF11">
    <property type="entry name" value="PREVENT-HOST-DEATH FAMILY PROTEIN"/>
    <property type="match status" value="1"/>
</dbReference>
<comment type="function">
    <text evidence="2">Antitoxin component of a type II toxin-antitoxin (TA) system.</text>
</comment>